<dbReference type="AlphaFoldDB" id="A0A9D4CZQ8"/>
<reference evidence="1" key="2">
    <citation type="submission" date="2020-11" db="EMBL/GenBank/DDBJ databases">
        <authorList>
            <person name="McCartney M.A."/>
            <person name="Auch B."/>
            <person name="Kono T."/>
            <person name="Mallez S."/>
            <person name="Becker A."/>
            <person name="Gohl D.M."/>
            <person name="Silverstein K.A.T."/>
            <person name="Koren S."/>
            <person name="Bechman K.B."/>
            <person name="Herman A."/>
            <person name="Abrahante J.E."/>
            <person name="Garbe J."/>
        </authorList>
    </citation>
    <scope>NUCLEOTIDE SEQUENCE</scope>
    <source>
        <strain evidence="1">Duluth1</strain>
        <tissue evidence="1">Whole animal</tissue>
    </source>
</reference>
<name>A0A9D4CZQ8_DREPO</name>
<keyword evidence="2" id="KW-1185">Reference proteome</keyword>
<organism evidence="1 2">
    <name type="scientific">Dreissena polymorpha</name>
    <name type="common">Zebra mussel</name>
    <name type="synonym">Mytilus polymorpha</name>
    <dbReference type="NCBI Taxonomy" id="45954"/>
    <lineage>
        <taxon>Eukaryota</taxon>
        <taxon>Metazoa</taxon>
        <taxon>Spiralia</taxon>
        <taxon>Lophotrochozoa</taxon>
        <taxon>Mollusca</taxon>
        <taxon>Bivalvia</taxon>
        <taxon>Autobranchia</taxon>
        <taxon>Heteroconchia</taxon>
        <taxon>Euheterodonta</taxon>
        <taxon>Imparidentia</taxon>
        <taxon>Neoheterodontei</taxon>
        <taxon>Myida</taxon>
        <taxon>Dreissenoidea</taxon>
        <taxon>Dreissenidae</taxon>
        <taxon>Dreissena</taxon>
    </lineage>
</organism>
<dbReference type="EMBL" id="JAIWYP010000011">
    <property type="protein sequence ID" value="KAH3734733.1"/>
    <property type="molecule type" value="Genomic_DNA"/>
</dbReference>
<reference evidence="1" key="1">
    <citation type="journal article" date="2019" name="bioRxiv">
        <title>The Genome of the Zebra Mussel, Dreissena polymorpha: A Resource for Invasive Species Research.</title>
        <authorList>
            <person name="McCartney M.A."/>
            <person name="Auch B."/>
            <person name="Kono T."/>
            <person name="Mallez S."/>
            <person name="Zhang Y."/>
            <person name="Obille A."/>
            <person name="Becker A."/>
            <person name="Abrahante J.E."/>
            <person name="Garbe J."/>
            <person name="Badalamenti J.P."/>
            <person name="Herman A."/>
            <person name="Mangelson H."/>
            <person name="Liachko I."/>
            <person name="Sullivan S."/>
            <person name="Sone E.D."/>
            <person name="Koren S."/>
            <person name="Silverstein K.A.T."/>
            <person name="Beckman K.B."/>
            <person name="Gohl D.M."/>
        </authorList>
    </citation>
    <scope>NUCLEOTIDE SEQUENCE</scope>
    <source>
        <strain evidence="1">Duluth1</strain>
        <tissue evidence="1">Whole animal</tissue>
    </source>
</reference>
<gene>
    <name evidence="1" type="ORF">DPMN_041178</name>
</gene>
<evidence type="ECO:0000313" key="1">
    <source>
        <dbReference type="EMBL" id="KAH3734733.1"/>
    </source>
</evidence>
<dbReference type="Proteomes" id="UP000828390">
    <property type="component" value="Unassembled WGS sequence"/>
</dbReference>
<protein>
    <submittedName>
        <fullName evidence="1">Uncharacterized protein</fullName>
    </submittedName>
</protein>
<evidence type="ECO:0000313" key="2">
    <source>
        <dbReference type="Proteomes" id="UP000828390"/>
    </source>
</evidence>
<comment type="caution">
    <text evidence="1">The sequence shown here is derived from an EMBL/GenBank/DDBJ whole genome shotgun (WGS) entry which is preliminary data.</text>
</comment>
<sequence length="51" mass="5822">MQGCMVTLADIMPLHQIDVAVFLVLHRDSTAEHNHNYQPYHRQGVMDMVSA</sequence>
<proteinExistence type="predicted"/>
<accession>A0A9D4CZQ8</accession>